<dbReference type="Pfam" id="PF10604">
    <property type="entry name" value="Polyketide_cyc2"/>
    <property type="match status" value="1"/>
</dbReference>
<dbReference type="InterPro" id="IPR019587">
    <property type="entry name" value="Polyketide_cyclase/dehydratase"/>
</dbReference>
<dbReference type="Proteomes" id="UP000188145">
    <property type="component" value="Chromosome"/>
</dbReference>
<dbReference type="InterPro" id="IPR023393">
    <property type="entry name" value="START-like_dom_sf"/>
</dbReference>
<evidence type="ECO:0000313" key="1">
    <source>
        <dbReference type="EMBL" id="AQP47006.1"/>
    </source>
</evidence>
<dbReference type="RefSeq" id="WP_077685325.1">
    <property type="nucleotide sequence ID" value="NZ_CP019606.1"/>
</dbReference>
<evidence type="ECO:0008006" key="3">
    <source>
        <dbReference type="Google" id="ProtNLM"/>
    </source>
</evidence>
<dbReference type="OrthoDB" id="191189at2"/>
<dbReference type="KEGG" id="tes:BW730_05235"/>
<evidence type="ECO:0000313" key="2">
    <source>
        <dbReference type="Proteomes" id="UP000188145"/>
    </source>
</evidence>
<dbReference type="AlphaFoldDB" id="A0A1Q2CLM3"/>
<protein>
    <recommendedName>
        <fullName evidence="3">Polyketide cyclase</fullName>
    </recommendedName>
</protein>
<dbReference type="Gene3D" id="3.30.530.20">
    <property type="match status" value="1"/>
</dbReference>
<dbReference type="STRING" id="1332264.BW730_05235"/>
<organism evidence="1 2">
    <name type="scientific">Tessaracoccus aquimaris</name>
    <dbReference type="NCBI Taxonomy" id="1332264"/>
    <lineage>
        <taxon>Bacteria</taxon>
        <taxon>Bacillati</taxon>
        <taxon>Actinomycetota</taxon>
        <taxon>Actinomycetes</taxon>
        <taxon>Propionibacteriales</taxon>
        <taxon>Propionibacteriaceae</taxon>
        <taxon>Tessaracoccus</taxon>
    </lineage>
</organism>
<gene>
    <name evidence="1" type="ORF">BW730_05235</name>
</gene>
<dbReference type="EMBL" id="CP019606">
    <property type="protein sequence ID" value="AQP47006.1"/>
    <property type="molecule type" value="Genomic_DNA"/>
</dbReference>
<reference evidence="2" key="1">
    <citation type="submission" date="2017-02" db="EMBL/GenBank/DDBJ databases">
        <title>Tessaracoccus aquaemaris sp. nov., isolated from the intestine of a Korean rockfish, Sebastes schlegelii, in a marine aquaculture pond.</title>
        <authorList>
            <person name="Tak E.J."/>
            <person name="Bae J.-W."/>
        </authorList>
    </citation>
    <scope>NUCLEOTIDE SEQUENCE [LARGE SCALE GENOMIC DNA]</scope>
    <source>
        <strain evidence="2">NSG39</strain>
    </source>
</reference>
<name>A0A1Q2CLM3_9ACTN</name>
<accession>A0A1Q2CLM3</accession>
<dbReference type="SUPFAM" id="SSF55961">
    <property type="entry name" value="Bet v1-like"/>
    <property type="match status" value="1"/>
</dbReference>
<proteinExistence type="predicted"/>
<sequence>MFEITRSSSASPADLWRVVSEVTGWPNHLDTFDSVAPAPNSPARSGVGARYLVRQPGLPAATYQVTQWDPGVSFTWIARSPGVSTVATHRVTGRTGGSELTLTLDWRGPLAPALRLFVGRRVASMVTLEAETFARIAADHA</sequence>
<keyword evidence="2" id="KW-1185">Reference proteome</keyword>